<dbReference type="PANTHER" id="PTHR34587">
    <property type="entry name" value="VWFA DOMAIN-CONTAINING PROTEIN"/>
    <property type="match status" value="1"/>
</dbReference>
<dbReference type="AlphaFoldDB" id="M2QDC4"/>
<gene>
    <name evidence="3" type="ORF">CERSUDRAFT_116545</name>
</gene>
<protein>
    <submittedName>
        <fullName evidence="3">Uncharacterized protein</fullName>
    </submittedName>
</protein>
<feature type="signal peptide" evidence="2">
    <location>
        <begin position="1"/>
        <end position="19"/>
    </location>
</feature>
<feature type="compositionally biased region" description="Low complexity" evidence="1">
    <location>
        <begin position="53"/>
        <end position="65"/>
    </location>
</feature>
<dbReference type="HOGENOM" id="CLU_029378_1_3_1"/>
<feature type="compositionally biased region" description="Basic residues" evidence="1">
    <location>
        <begin position="409"/>
        <end position="425"/>
    </location>
</feature>
<accession>M2QDC4</accession>
<dbReference type="OrthoDB" id="2336871at2759"/>
<evidence type="ECO:0000256" key="1">
    <source>
        <dbReference type="SAM" id="MobiDB-lite"/>
    </source>
</evidence>
<organism evidence="3 4">
    <name type="scientific">Ceriporiopsis subvermispora (strain B)</name>
    <name type="common">White-rot fungus</name>
    <name type="synonym">Gelatoporia subvermispora</name>
    <dbReference type="NCBI Taxonomy" id="914234"/>
    <lineage>
        <taxon>Eukaryota</taxon>
        <taxon>Fungi</taxon>
        <taxon>Dikarya</taxon>
        <taxon>Basidiomycota</taxon>
        <taxon>Agaricomycotina</taxon>
        <taxon>Agaricomycetes</taxon>
        <taxon>Polyporales</taxon>
        <taxon>Gelatoporiaceae</taxon>
        <taxon>Gelatoporia</taxon>
    </lineage>
</organism>
<feature type="compositionally biased region" description="Low complexity" evidence="1">
    <location>
        <begin position="379"/>
        <end position="408"/>
    </location>
</feature>
<dbReference type="EMBL" id="KB445801">
    <property type="protein sequence ID" value="EMD35038.1"/>
    <property type="molecule type" value="Genomic_DNA"/>
</dbReference>
<feature type="region of interest" description="Disordered" evidence="1">
    <location>
        <begin position="53"/>
        <end position="95"/>
    </location>
</feature>
<dbReference type="Proteomes" id="UP000016930">
    <property type="component" value="Unassembled WGS sequence"/>
</dbReference>
<evidence type="ECO:0000313" key="3">
    <source>
        <dbReference type="EMBL" id="EMD35038.1"/>
    </source>
</evidence>
<feature type="chain" id="PRO_5004023486" evidence="2">
    <location>
        <begin position="20"/>
        <end position="425"/>
    </location>
</feature>
<dbReference type="STRING" id="914234.M2QDC4"/>
<keyword evidence="4" id="KW-1185">Reference proteome</keyword>
<dbReference type="InterPro" id="IPR053216">
    <property type="entry name" value="Appressorial_penetr-assoc"/>
</dbReference>
<reference evidence="3 4" key="1">
    <citation type="journal article" date="2012" name="Proc. Natl. Acad. Sci. U.S.A.">
        <title>Comparative genomics of Ceriporiopsis subvermispora and Phanerochaete chrysosporium provide insight into selective ligninolysis.</title>
        <authorList>
            <person name="Fernandez-Fueyo E."/>
            <person name="Ruiz-Duenas F.J."/>
            <person name="Ferreira P."/>
            <person name="Floudas D."/>
            <person name="Hibbett D.S."/>
            <person name="Canessa P."/>
            <person name="Larrondo L.F."/>
            <person name="James T.Y."/>
            <person name="Seelenfreund D."/>
            <person name="Lobos S."/>
            <person name="Polanco R."/>
            <person name="Tello M."/>
            <person name="Honda Y."/>
            <person name="Watanabe T."/>
            <person name="Watanabe T."/>
            <person name="Ryu J.S."/>
            <person name="Kubicek C.P."/>
            <person name="Schmoll M."/>
            <person name="Gaskell J."/>
            <person name="Hammel K.E."/>
            <person name="St John F.J."/>
            <person name="Vanden Wymelenberg A."/>
            <person name="Sabat G."/>
            <person name="Splinter BonDurant S."/>
            <person name="Syed K."/>
            <person name="Yadav J.S."/>
            <person name="Doddapaneni H."/>
            <person name="Subramanian V."/>
            <person name="Lavin J.L."/>
            <person name="Oguiza J.A."/>
            <person name="Perez G."/>
            <person name="Pisabarro A.G."/>
            <person name="Ramirez L."/>
            <person name="Santoyo F."/>
            <person name="Master E."/>
            <person name="Coutinho P.M."/>
            <person name="Henrissat B."/>
            <person name="Lombard V."/>
            <person name="Magnuson J.K."/>
            <person name="Kuees U."/>
            <person name="Hori C."/>
            <person name="Igarashi K."/>
            <person name="Samejima M."/>
            <person name="Held B.W."/>
            <person name="Barry K.W."/>
            <person name="LaButti K.M."/>
            <person name="Lapidus A."/>
            <person name="Lindquist E.A."/>
            <person name="Lucas S.M."/>
            <person name="Riley R."/>
            <person name="Salamov A.A."/>
            <person name="Hoffmeister D."/>
            <person name="Schwenk D."/>
            <person name="Hadar Y."/>
            <person name="Yarden O."/>
            <person name="de Vries R.P."/>
            <person name="Wiebenga A."/>
            <person name="Stenlid J."/>
            <person name="Eastwood D."/>
            <person name="Grigoriev I.V."/>
            <person name="Berka R.M."/>
            <person name="Blanchette R.A."/>
            <person name="Kersten P."/>
            <person name="Martinez A.T."/>
            <person name="Vicuna R."/>
            <person name="Cullen D."/>
        </authorList>
    </citation>
    <scope>NUCLEOTIDE SEQUENCE [LARGE SCALE GENOMIC DNA]</scope>
    <source>
        <strain evidence="3 4">B</strain>
    </source>
</reference>
<evidence type="ECO:0000256" key="2">
    <source>
        <dbReference type="SAM" id="SignalP"/>
    </source>
</evidence>
<dbReference type="PANTHER" id="PTHR34587:SF2">
    <property type="entry name" value="G-PROTEIN COUPLED RECEPTORS FAMILY 1 PROFILE DOMAIN-CONTAINING PROTEIN"/>
    <property type="match status" value="1"/>
</dbReference>
<feature type="region of interest" description="Disordered" evidence="1">
    <location>
        <begin position="379"/>
        <end position="425"/>
    </location>
</feature>
<evidence type="ECO:0000313" key="4">
    <source>
        <dbReference type="Proteomes" id="UP000016930"/>
    </source>
</evidence>
<name>M2QDC4_CERS8</name>
<feature type="compositionally biased region" description="Low complexity" evidence="1">
    <location>
        <begin position="72"/>
        <end position="95"/>
    </location>
</feature>
<sequence length="425" mass="41712">MFSKAVLVAFLSLSLSALAAPNHGFGGQQEESCGTAITTVTVTAAPAASSLAAVSTGGSKGSNNASGGGAAGNNASNKGGNNNNKGGNNNNGATVSAAASSSAAASAASSAAASSSTAASASNSGNSSDSGDIQSSLTLDPSVIATGFENNGQDVPAAGQVASLTSSNNFINFCATVPNLPITNGQQIKTGSCNPAPMGIIAATTNMPSAKFTNPKNLDTVPANTNFTISMAIRNLDTGFFVNADENFFSAPQQTGSTGNIQGHSHVVIENIDSLTSTTPTDPTTFAFFKGLNDPAANGVLTATVDGGLPAGTYRLASINTAANHQPALVAIAQHGTLDDMVYFTVSDNATASGGNNAAQGGAAGNAAASSSAAASAASASAAAGKAGQNAQNGQKGQNGQKAQNGQKGAKKGRSVMKRRVQLWE</sequence>
<keyword evidence="2" id="KW-0732">Signal</keyword>
<proteinExistence type="predicted"/>